<dbReference type="RefSeq" id="WP_166380895.1">
    <property type="nucleotide sequence ID" value="NZ_BAAATT010000030.1"/>
</dbReference>
<name>A0A8J3LF90_9ACTN</name>
<proteinExistence type="predicted"/>
<sequence length="130" mass="14165">MDSGSADAQSPGGDRAAVKALSDHEIIELIGRGRTLRRAALLELIGRARTDAHLVQPLADLAEDPRLREDRLFHLVSMAWVAIIGLLGIETPGSRAAASRAFAALDPRDQELLLGYLRVERLEDAHPDRV</sequence>
<protein>
    <submittedName>
        <fullName evidence="1">Uncharacterized protein</fullName>
    </submittedName>
</protein>
<evidence type="ECO:0000313" key="2">
    <source>
        <dbReference type="Proteomes" id="UP000660339"/>
    </source>
</evidence>
<reference evidence="1" key="1">
    <citation type="submission" date="2021-01" db="EMBL/GenBank/DDBJ databases">
        <title>Whole genome shotgun sequence of Catellatospora methionotrophica NBRC 14553.</title>
        <authorList>
            <person name="Komaki H."/>
            <person name="Tamura T."/>
        </authorList>
    </citation>
    <scope>NUCLEOTIDE SEQUENCE</scope>
    <source>
        <strain evidence="1">NBRC 14553</strain>
    </source>
</reference>
<evidence type="ECO:0000313" key="1">
    <source>
        <dbReference type="EMBL" id="GIG17203.1"/>
    </source>
</evidence>
<accession>A0A8J3LF90</accession>
<comment type="caution">
    <text evidence="1">The sequence shown here is derived from an EMBL/GenBank/DDBJ whole genome shotgun (WGS) entry which is preliminary data.</text>
</comment>
<dbReference type="EMBL" id="BONJ01000030">
    <property type="protein sequence ID" value="GIG17203.1"/>
    <property type="molecule type" value="Genomic_DNA"/>
</dbReference>
<organism evidence="1 2">
    <name type="scientific">Catellatospora methionotrophica</name>
    <dbReference type="NCBI Taxonomy" id="121620"/>
    <lineage>
        <taxon>Bacteria</taxon>
        <taxon>Bacillati</taxon>
        <taxon>Actinomycetota</taxon>
        <taxon>Actinomycetes</taxon>
        <taxon>Micromonosporales</taxon>
        <taxon>Micromonosporaceae</taxon>
        <taxon>Catellatospora</taxon>
    </lineage>
</organism>
<keyword evidence="2" id="KW-1185">Reference proteome</keyword>
<gene>
    <name evidence="1" type="ORF">Cme02nite_55350</name>
</gene>
<dbReference type="Proteomes" id="UP000660339">
    <property type="component" value="Unassembled WGS sequence"/>
</dbReference>
<dbReference type="AlphaFoldDB" id="A0A8J3LF90"/>